<dbReference type="GO" id="GO:0006508">
    <property type="term" value="P:proteolysis"/>
    <property type="evidence" value="ECO:0007669"/>
    <property type="project" value="InterPro"/>
</dbReference>
<sequence>MISLHQFYLGQLSAVVAFCLQSTVADVIGESFASEVFPPNVLNLDVDPCDNLYEFACAGWLNKTEVPEDKNAIAYSFGTVQDAAENVLRELFESDVVGDLFKSCVDTNTLTALGYDPIEEDLMRIEEAKSPSIR</sequence>
<dbReference type="InterPro" id="IPR008753">
    <property type="entry name" value="Peptidase_M13_N"/>
</dbReference>
<evidence type="ECO:0000313" key="3">
    <source>
        <dbReference type="EMBL" id="DAZ98591.1"/>
    </source>
</evidence>
<evidence type="ECO:0000256" key="1">
    <source>
        <dbReference type="SAM" id="SignalP"/>
    </source>
</evidence>
<dbReference type="EMBL" id="DAKRPA010000102">
    <property type="protein sequence ID" value="DAZ98591.1"/>
    <property type="molecule type" value="Genomic_DNA"/>
</dbReference>
<dbReference type="InterPro" id="IPR024079">
    <property type="entry name" value="MetalloPept_cat_dom_sf"/>
</dbReference>
<dbReference type="SUPFAM" id="SSF55486">
    <property type="entry name" value="Metalloproteases ('zincins'), catalytic domain"/>
    <property type="match status" value="1"/>
</dbReference>
<reference evidence="3" key="1">
    <citation type="submission" date="2022-11" db="EMBL/GenBank/DDBJ databases">
        <authorList>
            <person name="Morgan W.R."/>
            <person name="Tartar A."/>
        </authorList>
    </citation>
    <scope>NUCLEOTIDE SEQUENCE</scope>
    <source>
        <strain evidence="3">ARSEF 373</strain>
    </source>
</reference>
<comment type="caution">
    <text evidence="3">The sequence shown here is derived from an EMBL/GenBank/DDBJ whole genome shotgun (WGS) entry which is preliminary data.</text>
</comment>
<dbReference type="Gene3D" id="1.10.1380.10">
    <property type="entry name" value="Neutral endopeptidase , domain2"/>
    <property type="match status" value="1"/>
</dbReference>
<dbReference type="Gene3D" id="3.40.390.10">
    <property type="entry name" value="Collagenase (Catalytic Domain)"/>
    <property type="match status" value="1"/>
</dbReference>
<name>A0AAV2YYD5_9STRA</name>
<dbReference type="Proteomes" id="UP001146120">
    <property type="component" value="Unassembled WGS sequence"/>
</dbReference>
<dbReference type="InterPro" id="IPR042089">
    <property type="entry name" value="Peptidase_M13_dom_2"/>
</dbReference>
<feature type="domain" description="Peptidase M13 N-terminal" evidence="2">
    <location>
        <begin position="48"/>
        <end position="127"/>
    </location>
</feature>
<accession>A0AAV2YYD5</accession>
<keyword evidence="4" id="KW-1185">Reference proteome</keyword>
<keyword evidence="1" id="KW-0732">Signal</keyword>
<reference evidence="3" key="2">
    <citation type="journal article" date="2023" name="Microbiol Resour">
        <title>Decontamination and Annotation of the Draft Genome Sequence of the Oomycete Lagenidium giganteum ARSEF 373.</title>
        <authorList>
            <person name="Morgan W.R."/>
            <person name="Tartar A."/>
        </authorList>
    </citation>
    <scope>NUCLEOTIDE SEQUENCE</scope>
    <source>
        <strain evidence="3">ARSEF 373</strain>
    </source>
</reference>
<gene>
    <name evidence="3" type="ORF">N0F65_001010</name>
</gene>
<dbReference type="AlphaFoldDB" id="A0AAV2YYD5"/>
<feature type="chain" id="PRO_5043763611" description="Peptidase M13 N-terminal domain-containing protein" evidence="1">
    <location>
        <begin position="26"/>
        <end position="134"/>
    </location>
</feature>
<evidence type="ECO:0000313" key="4">
    <source>
        <dbReference type="Proteomes" id="UP001146120"/>
    </source>
</evidence>
<organism evidence="3 4">
    <name type="scientific">Lagenidium giganteum</name>
    <dbReference type="NCBI Taxonomy" id="4803"/>
    <lineage>
        <taxon>Eukaryota</taxon>
        <taxon>Sar</taxon>
        <taxon>Stramenopiles</taxon>
        <taxon>Oomycota</taxon>
        <taxon>Peronosporomycetes</taxon>
        <taxon>Pythiales</taxon>
        <taxon>Pythiaceae</taxon>
    </lineage>
</organism>
<dbReference type="InterPro" id="IPR000718">
    <property type="entry name" value="Peptidase_M13"/>
</dbReference>
<dbReference type="PROSITE" id="PS51885">
    <property type="entry name" value="NEPRILYSIN"/>
    <property type="match status" value="1"/>
</dbReference>
<dbReference type="GO" id="GO:0004222">
    <property type="term" value="F:metalloendopeptidase activity"/>
    <property type="evidence" value="ECO:0007669"/>
    <property type="project" value="InterPro"/>
</dbReference>
<protein>
    <recommendedName>
        <fullName evidence="2">Peptidase M13 N-terminal domain-containing protein</fullName>
    </recommendedName>
</protein>
<dbReference type="Pfam" id="PF05649">
    <property type="entry name" value="Peptidase_M13_N"/>
    <property type="match status" value="1"/>
</dbReference>
<evidence type="ECO:0000259" key="2">
    <source>
        <dbReference type="Pfam" id="PF05649"/>
    </source>
</evidence>
<proteinExistence type="predicted"/>
<feature type="signal peptide" evidence="1">
    <location>
        <begin position="1"/>
        <end position="25"/>
    </location>
</feature>